<sequence>MFRHALIAAPATAGAVRRAPMPAAAPLDGAER</sequence>
<accession>A0A840PFD6</accession>
<evidence type="ECO:0000313" key="1">
    <source>
        <dbReference type="EMBL" id="MBB5140134.1"/>
    </source>
</evidence>
<name>A0A840PFD6_9ACTN</name>
<dbReference type="EMBL" id="JACHGN010000036">
    <property type="protein sequence ID" value="MBB5140134.1"/>
    <property type="molecule type" value="Genomic_DNA"/>
</dbReference>
<organism evidence="1 2">
    <name type="scientific">Thermocatellispora tengchongensis</name>
    <dbReference type="NCBI Taxonomy" id="1073253"/>
    <lineage>
        <taxon>Bacteria</taxon>
        <taxon>Bacillati</taxon>
        <taxon>Actinomycetota</taxon>
        <taxon>Actinomycetes</taxon>
        <taxon>Streptosporangiales</taxon>
        <taxon>Streptosporangiaceae</taxon>
        <taxon>Thermocatellispora</taxon>
    </lineage>
</organism>
<keyword evidence="2" id="KW-1185">Reference proteome</keyword>
<protein>
    <submittedName>
        <fullName evidence="1">Uncharacterized protein</fullName>
    </submittedName>
</protein>
<comment type="caution">
    <text evidence="1">The sequence shown here is derived from an EMBL/GenBank/DDBJ whole genome shotgun (WGS) entry which is preliminary data.</text>
</comment>
<dbReference type="AlphaFoldDB" id="A0A840PFD6"/>
<dbReference type="Proteomes" id="UP000578449">
    <property type="component" value="Unassembled WGS sequence"/>
</dbReference>
<proteinExistence type="predicted"/>
<gene>
    <name evidence="1" type="ORF">HNP84_009899</name>
</gene>
<reference evidence="1 2" key="1">
    <citation type="submission" date="2020-08" db="EMBL/GenBank/DDBJ databases">
        <title>Genomic Encyclopedia of Type Strains, Phase IV (KMG-IV): sequencing the most valuable type-strain genomes for metagenomic binning, comparative biology and taxonomic classification.</title>
        <authorList>
            <person name="Goeker M."/>
        </authorList>
    </citation>
    <scope>NUCLEOTIDE SEQUENCE [LARGE SCALE GENOMIC DNA]</scope>
    <source>
        <strain evidence="1 2">DSM 45615</strain>
    </source>
</reference>
<evidence type="ECO:0000313" key="2">
    <source>
        <dbReference type="Proteomes" id="UP000578449"/>
    </source>
</evidence>